<accession>A0A0G3W9I0</accession>
<dbReference type="PROSITE" id="PS51257">
    <property type="entry name" value="PROKAR_LIPOPROTEIN"/>
    <property type="match status" value="1"/>
</dbReference>
<dbReference type="KEGG" id="cace:CACET_c05890"/>
<dbReference type="Gene3D" id="2.40.420.20">
    <property type="match status" value="1"/>
</dbReference>
<feature type="coiled-coil region" evidence="2">
    <location>
        <begin position="99"/>
        <end position="159"/>
    </location>
</feature>
<dbReference type="Gene3D" id="1.10.287.470">
    <property type="entry name" value="Helix hairpin bin"/>
    <property type="match status" value="1"/>
</dbReference>
<dbReference type="Gene3D" id="2.40.50.100">
    <property type="match status" value="1"/>
</dbReference>
<dbReference type="GO" id="GO:0015562">
    <property type="term" value="F:efflux transmembrane transporter activity"/>
    <property type="evidence" value="ECO:0007669"/>
    <property type="project" value="TreeGrafter"/>
</dbReference>
<dbReference type="Pfam" id="PF25989">
    <property type="entry name" value="YknX_C"/>
    <property type="match status" value="1"/>
</dbReference>
<dbReference type="Gene3D" id="2.40.30.170">
    <property type="match status" value="1"/>
</dbReference>
<dbReference type="EMBL" id="CP009687">
    <property type="protein sequence ID" value="AKL94099.1"/>
    <property type="molecule type" value="Genomic_DNA"/>
</dbReference>
<dbReference type="InterPro" id="IPR058637">
    <property type="entry name" value="YknX-like_C"/>
</dbReference>
<evidence type="ECO:0000259" key="4">
    <source>
        <dbReference type="Pfam" id="PF25954"/>
    </source>
</evidence>
<dbReference type="InterPro" id="IPR006143">
    <property type="entry name" value="RND_pump_MFP"/>
</dbReference>
<evidence type="ECO:0000256" key="1">
    <source>
        <dbReference type="ARBA" id="ARBA00009477"/>
    </source>
</evidence>
<dbReference type="Pfam" id="PF25954">
    <property type="entry name" value="Beta-barrel_RND_2"/>
    <property type="match status" value="1"/>
</dbReference>
<keyword evidence="2" id="KW-0175">Coiled coil</keyword>
<gene>
    <name evidence="6" type="ORF">CACET_c05890</name>
</gene>
<proteinExistence type="inferred from homology"/>
<dbReference type="STRING" id="84022.CACET_c05890"/>
<feature type="domain" description="CusB-like beta-barrel" evidence="4">
    <location>
        <begin position="277"/>
        <end position="350"/>
    </location>
</feature>
<dbReference type="PANTHER" id="PTHR30469">
    <property type="entry name" value="MULTIDRUG RESISTANCE PROTEIN MDTA"/>
    <property type="match status" value="1"/>
</dbReference>
<dbReference type="InterPro" id="IPR058625">
    <property type="entry name" value="MdtA-like_BSH"/>
</dbReference>
<evidence type="ECO:0000256" key="2">
    <source>
        <dbReference type="SAM" id="Coils"/>
    </source>
</evidence>
<name>A0A0G3W9I0_9CLOT</name>
<comment type="similarity">
    <text evidence="1">Belongs to the membrane fusion protein (MFP) (TC 8.A.1) family.</text>
</comment>
<evidence type="ECO:0000313" key="6">
    <source>
        <dbReference type="EMBL" id="AKL94099.1"/>
    </source>
</evidence>
<dbReference type="Pfam" id="PF25917">
    <property type="entry name" value="BSH_RND"/>
    <property type="match status" value="1"/>
</dbReference>
<dbReference type="AlphaFoldDB" id="A0A0G3W9I0"/>
<dbReference type="PATRIC" id="fig|84022.6.peg.598"/>
<feature type="domain" description="YknX-like C-terminal permuted SH3-like" evidence="5">
    <location>
        <begin position="360"/>
        <end position="425"/>
    </location>
</feature>
<dbReference type="Proteomes" id="UP000035704">
    <property type="component" value="Chromosome"/>
</dbReference>
<evidence type="ECO:0000313" key="7">
    <source>
        <dbReference type="Proteomes" id="UP000035704"/>
    </source>
</evidence>
<dbReference type="FunFam" id="2.40.30.170:FF:000010">
    <property type="entry name" value="Efflux RND transporter periplasmic adaptor subunit"/>
    <property type="match status" value="1"/>
</dbReference>
<evidence type="ECO:0000259" key="5">
    <source>
        <dbReference type="Pfam" id="PF25989"/>
    </source>
</evidence>
<evidence type="ECO:0000259" key="3">
    <source>
        <dbReference type="Pfam" id="PF25917"/>
    </source>
</evidence>
<dbReference type="SUPFAM" id="SSF111369">
    <property type="entry name" value="HlyD-like secretion proteins"/>
    <property type="match status" value="1"/>
</dbReference>
<protein>
    <submittedName>
        <fullName evidence="6">Efflux transporter, RND family, MFP subunit</fullName>
    </submittedName>
</protein>
<feature type="domain" description="Multidrug resistance protein MdtA-like barrel-sandwich hybrid" evidence="3">
    <location>
        <begin position="65"/>
        <end position="272"/>
    </location>
</feature>
<sequence length="428" mass="47563">MKPKKRCVWIGLIVLVLVLVSALVGCNNTEPVNVQEDLLVVKVQKITRGDVRKIETYSGKIKPKNQVNVMAKSFGEVGEIFFDVGDQVQQEDILFIMDKKNAENNIAHLNQQIKSAEITIDNASLGLAMAEGSRKENQKNQLEDTINLLKIAYDDAKQNYEDAGKLYEAEVVSRQQYDQVKLVYEQTKLNYEASTRNHELLVGTILKEDIESTRNQLHQAITARDALLIQLKNAKEAKEDLTVTSPIKGVVASRNVEKGELTSTATPSFVLVNMDTVLLDIHVPEGLINKIQVGKEIEIHIAAAGGEGFKGNVTHISPVADSATFTYPVSIEIENKDGDIKAGMFAEAVIAIEESEDVVIVPRKHLRIDKDQYFAYIVEGNIARIVPVTIGIDNGEYVEIKEGLKEGQQLIIKGKEYLVDNEKVEILE</sequence>
<dbReference type="GO" id="GO:1990281">
    <property type="term" value="C:efflux pump complex"/>
    <property type="evidence" value="ECO:0007669"/>
    <property type="project" value="TreeGrafter"/>
</dbReference>
<keyword evidence="7" id="KW-1185">Reference proteome</keyword>
<reference evidence="6 7" key="1">
    <citation type="submission" date="2014-10" db="EMBL/GenBank/DDBJ databases">
        <title>Genome sequence of Clostridium aceticum DSM 1496.</title>
        <authorList>
            <person name="Poehlein A."/>
            <person name="Schiel-Bengelsdorf B."/>
            <person name="Gottschalk G."/>
            <person name="Duerre P."/>
            <person name="Daniel R."/>
        </authorList>
    </citation>
    <scope>NUCLEOTIDE SEQUENCE [LARGE SCALE GENOMIC DNA]</scope>
    <source>
        <strain evidence="6 7">DSM 1496</strain>
    </source>
</reference>
<dbReference type="InterPro" id="IPR058792">
    <property type="entry name" value="Beta-barrel_RND_2"/>
</dbReference>
<organism evidence="6 7">
    <name type="scientific">Clostridium aceticum</name>
    <dbReference type="NCBI Taxonomy" id="84022"/>
    <lineage>
        <taxon>Bacteria</taxon>
        <taxon>Bacillati</taxon>
        <taxon>Bacillota</taxon>
        <taxon>Clostridia</taxon>
        <taxon>Eubacteriales</taxon>
        <taxon>Clostridiaceae</taxon>
        <taxon>Clostridium</taxon>
    </lineage>
</organism>
<dbReference type="NCBIfam" id="TIGR01730">
    <property type="entry name" value="RND_mfp"/>
    <property type="match status" value="1"/>
</dbReference>